<dbReference type="AlphaFoldDB" id="A0A081AIM1"/>
<sequence>MSSERQSYSNNEKLTVLADYEKGVIGYGFVALSAKYNVPVETFRGWHEVEDQLKAAAKNRQVAIRVSRWFRLSGAGRKPARSEVKERLYEWVTARNAKDLRVKDAHIRPQAMNISRLRIVTTLPALRPLQAACPGSRDAETSSPAARQRHNRFQLMHLRSTVNSFSRPSTSSKKHNI</sequence>
<protein>
    <recommendedName>
        <fullName evidence="3">HTH CENPB-type domain-containing protein</fullName>
    </recommendedName>
</protein>
<evidence type="ECO:0008006" key="3">
    <source>
        <dbReference type="Google" id="ProtNLM"/>
    </source>
</evidence>
<dbReference type="Proteomes" id="UP000028582">
    <property type="component" value="Unassembled WGS sequence"/>
</dbReference>
<evidence type="ECO:0000313" key="1">
    <source>
        <dbReference type="EMBL" id="ETO78732.1"/>
    </source>
</evidence>
<comment type="caution">
    <text evidence="1">The sequence shown here is derived from an EMBL/GenBank/DDBJ whole genome shotgun (WGS) entry which is preliminary data.</text>
</comment>
<proteinExistence type="predicted"/>
<gene>
    <name evidence="1" type="ORF">F444_06403</name>
</gene>
<accession>A0A081AIM1</accession>
<dbReference type="Gene3D" id="1.10.10.60">
    <property type="entry name" value="Homeodomain-like"/>
    <property type="match status" value="1"/>
</dbReference>
<organism evidence="1 2">
    <name type="scientific">Phytophthora nicotianae P1976</name>
    <dbReference type="NCBI Taxonomy" id="1317066"/>
    <lineage>
        <taxon>Eukaryota</taxon>
        <taxon>Sar</taxon>
        <taxon>Stramenopiles</taxon>
        <taxon>Oomycota</taxon>
        <taxon>Peronosporomycetes</taxon>
        <taxon>Peronosporales</taxon>
        <taxon>Peronosporaceae</taxon>
        <taxon>Phytophthora</taxon>
    </lineage>
</organism>
<name>A0A081AIM1_PHYNI</name>
<dbReference type="EMBL" id="ANJA01001183">
    <property type="protein sequence ID" value="ETO78732.1"/>
    <property type="molecule type" value="Genomic_DNA"/>
</dbReference>
<reference evidence="1 2" key="1">
    <citation type="submission" date="2013-11" db="EMBL/GenBank/DDBJ databases">
        <title>The Genome Sequence of Phytophthora parasitica P1976.</title>
        <authorList>
            <consortium name="The Broad Institute Genomics Platform"/>
            <person name="Russ C."/>
            <person name="Tyler B."/>
            <person name="Panabieres F."/>
            <person name="Shan W."/>
            <person name="Tripathy S."/>
            <person name="Grunwald N."/>
            <person name="Machado M."/>
            <person name="Johnson C.S."/>
            <person name="Walker B."/>
            <person name="Young S."/>
            <person name="Zeng Q."/>
            <person name="Gargeya S."/>
            <person name="Fitzgerald M."/>
            <person name="Haas B."/>
            <person name="Abouelleil A."/>
            <person name="Allen A.W."/>
            <person name="Alvarado L."/>
            <person name="Arachchi H.M."/>
            <person name="Berlin A.M."/>
            <person name="Chapman S.B."/>
            <person name="Gainer-Dewar J."/>
            <person name="Goldberg J."/>
            <person name="Griggs A."/>
            <person name="Gujja S."/>
            <person name="Hansen M."/>
            <person name="Howarth C."/>
            <person name="Imamovic A."/>
            <person name="Ireland A."/>
            <person name="Larimer J."/>
            <person name="McCowan C."/>
            <person name="Murphy C."/>
            <person name="Pearson M."/>
            <person name="Poon T.W."/>
            <person name="Priest M."/>
            <person name="Roberts A."/>
            <person name="Saif S."/>
            <person name="Shea T."/>
            <person name="Sisk P."/>
            <person name="Sykes S."/>
            <person name="Wortman J."/>
            <person name="Nusbaum C."/>
            <person name="Birren B."/>
        </authorList>
    </citation>
    <scope>NUCLEOTIDE SEQUENCE [LARGE SCALE GENOMIC DNA]</scope>
    <source>
        <strain evidence="1 2">P1976</strain>
    </source>
</reference>
<evidence type="ECO:0000313" key="2">
    <source>
        <dbReference type="Proteomes" id="UP000028582"/>
    </source>
</evidence>